<gene>
    <name evidence="4" type="ORF">FOL01_0973</name>
</gene>
<dbReference type="InterPro" id="IPR036388">
    <property type="entry name" value="WH-like_DNA-bd_sf"/>
</dbReference>
<dbReference type="InterPro" id="IPR034829">
    <property type="entry name" value="DnaD-like_sf"/>
</dbReference>
<reference evidence="4 5" key="1">
    <citation type="submission" date="2016-02" db="EMBL/GenBank/DDBJ databases">
        <title>Complete Genome Sequence of Weissella jogaejeotgali FOL01.</title>
        <authorList>
            <person name="Lee J.-H."/>
            <person name="Ku H.-J."/>
        </authorList>
    </citation>
    <scope>NUCLEOTIDE SEQUENCE [LARGE SCALE GENOMIC DNA]</scope>
    <source>
        <strain evidence="4 5">FOL01</strain>
    </source>
</reference>
<dbReference type="InterPro" id="IPR053162">
    <property type="entry name" value="DnaD"/>
</dbReference>
<dbReference type="InterPro" id="IPR006343">
    <property type="entry name" value="DnaB/C_C"/>
</dbReference>
<protein>
    <submittedName>
        <fullName evidence="4">Chromosome replication initiation protein DnaD</fullName>
    </submittedName>
</protein>
<dbReference type="OrthoDB" id="9770238at2"/>
<dbReference type="InterPro" id="IPR053843">
    <property type="entry name" value="DnaD_N"/>
</dbReference>
<dbReference type="Pfam" id="PF07261">
    <property type="entry name" value="DnaB_2"/>
    <property type="match status" value="1"/>
</dbReference>
<dbReference type="STRING" id="1631871.FOL01_0973"/>
<comment type="similarity">
    <text evidence="1">Belongs to the DnaB/DnaD family.</text>
</comment>
<sequence>MTVDQDNVLAFLNNGHTTLDNFLLLHYREIGMNNEELLVYIQTKVGIDQGNREPSTELISQAIGWPAKKVFSYLDSMRKKGLVNFKSRHASDGKVTTELDFNPLYIALLNIKSGGNSANERVANQGMPNLEKEQTERADIYNLIEQEFGRPLSQIEMETIKQWFDIDHFDPKFIKAAVQEAVLNAALNLRYIETILVSWQKKNYHSLNDIKNERQQHRQYKQLQDDEVVDIPTNVDILNVDWNKFK</sequence>
<accession>A0A1L6RBH9</accession>
<dbReference type="Gene3D" id="1.10.10.10">
    <property type="entry name" value="Winged helix-like DNA-binding domain superfamily/Winged helix DNA-binding domain"/>
    <property type="match status" value="1"/>
</dbReference>
<dbReference type="EMBL" id="CP014332">
    <property type="protein sequence ID" value="APS41832.1"/>
    <property type="molecule type" value="Genomic_DNA"/>
</dbReference>
<dbReference type="PANTHER" id="PTHR37293">
    <property type="entry name" value="PHAGE REPLICATION PROTEIN-RELATED"/>
    <property type="match status" value="1"/>
</dbReference>
<dbReference type="KEGG" id="wjo:FOL01_0973"/>
<dbReference type="Gene3D" id="1.10.10.630">
    <property type="entry name" value="DnaD domain-like"/>
    <property type="match status" value="1"/>
</dbReference>
<dbReference type="PANTHER" id="PTHR37293:SF6">
    <property type="entry name" value="DNA REPLICATION PROTEIN DNAD"/>
    <property type="match status" value="1"/>
</dbReference>
<name>A0A1L6RBH9_9LACO</name>
<dbReference type="RefSeq" id="WP_075269659.1">
    <property type="nucleotide sequence ID" value="NZ_CP014332.1"/>
</dbReference>
<dbReference type="SUPFAM" id="SSF158499">
    <property type="entry name" value="DnaD domain-like"/>
    <property type="match status" value="1"/>
</dbReference>
<proteinExistence type="inferred from homology"/>
<evidence type="ECO:0000313" key="4">
    <source>
        <dbReference type="EMBL" id="APS41832.1"/>
    </source>
</evidence>
<organism evidence="4 5">
    <name type="scientific">Weissella jogaejeotgali</name>
    <dbReference type="NCBI Taxonomy" id="1631871"/>
    <lineage>
        <taxon>Bacteria</taxon>
        <taxon>Bacillati</taxon>
        <taxon>Bacillota</taxon>
        <taxon>Bacilli</taxon>
        <taxon>Lactobacillales</taxon>
        <taxon>Lactobacillaceae</taxon>
        <taxon>Weissella</taxon>
    </lineage>
</organism>
<keyword evidence="5" id="KW-1185">Reference proteome</keyword>
<dbReference type="Proteomes" id="UP000185473">
    <property type="component" value="Chromosome"/>
</dbReference>
<dbReference type="Pfam" id="PF21984">
    <property type="entry name" value="DnaD_N"/>
    <property type="match status" value="1"/>
</dbReference>
<evidence type="ECO:0000313" key="5">
    <source>
        <dbReference type="Proteomes" id="UP000185473"/>
    </source>
</evidence>
<dbReference type="NCBIfam" id="TIGR01446">
    <property type="entry name" value="DnaD_dom"/>
    <property type="match status" value="1"/>
</dbReference>
<evidence type="ECO:0000256" key="1">
    <source>
        <dbReference type="ARBA" id="ARBA00093462"/>
    </source>
</evidence>
<feature type="domain" description="DnaB/C C-terminal" evidence="2">
    <location>
        <begin position="141"/>
        <end position="212"/>
    </location>
</feature>
<dbReference type="AlphaFoldDB" id="A0A1L6RBH9"/>
<evidence type="ECO:0000259" key="2">
    <source>
        <dbReference type="Pfam" id="PF07261"/>
    </source>
</evidence>
<evidence type="ECO:0000259" key="3">
    <source>
        <dbReference type="Pfam" id="PF21984"/>
    </source>
</evidence>
<feature type="domain" description="DnaD N-terminal" evidence="3">
    <location>
        <begin position="21"/>
        <end position="111"/>
    </location>
</feature>